<feature type="transmembrane region" description="Helical" evidence="1">
    <location>
        <begin position="243"/>
        <end position="261"/>
    </location>
</feature>
<sequence>MMGTQTTFVGWDTTEACFATSYLVLIVGIGCALVCWWQFRRSWPSLDSLSASFTLFSLLEGLSYGFSGIAHHMLTAYYWDHRTMSTSWGHANAGWMLPWTASVLLGPMASALGLSTALSFAEAGVGWIRASRAVGLAISLLEGCLALFDVGHTGTLSLFWAFVAAAAGCCVLFKAGPSVRGFFMCEAGYFVRVVAYLMLFTVPAACRTDSRVIIVHTETGVLYRRAPRSAECWYAEWFNQNAWSHSLIAVSILVIFGGILAKLGHDRELAYLTVMRSPYDKDPTRSWGV</sequence>
<feature type="transmembrane region" description="Helical" evidence="1">
    <location>
        <begin position="157"/>
        <end position="175"/>
    </location>
</feature>
<name>A0A6U6GT72_9DINO</name>
<proteinExistence type="predicted"/>
<dbReference type="AlphaFoldDB" id="A0A6U6GT72"/>
<keyword evidence="1" id="KW-0472">Membrane</keyword>
<feature type="transmembrane region" description="Helical" evidence="1">
    <location>
        <begin position="133"/>
        <end position="151"/>
    </location>
</feature>
<organism evidence="2">
    <name type="scientific">Zooxanthella nutricula</name>
    <dbReference type="NCBI Taxonomy" id="1333877"/>
    <lineage>
        <taxon>Eukaryota</taxon>
        <taxon>Sar</taxon>
        <taxon>Alveolata</taxon>
        <taxon>Dinophyceae</taxon>
        <taxon>Peridiniales</taxon>
        <taxon>Peridiniales incertae sedis</taxon>
        <taxon>Zooxanthella</taxon>
    </lineage>
</organism>
<feature type="transmembrane region" description="Helical" evidence="1">
    <location>
        <begin position="99"/>
        <end position="121"/>
    </location>
</feature>
<gene>
    <name evidence="2" type="ORF">BRAN1462_LOCUS3737</name>
</gene>
<evidence type="ECO:0000256" key="1">
    <source>
        <dbReference type="SAM" id="Phobius"/>
    </source>
</evidence>
<feature type="transmembrane region" description="Helical" evidence="1">
    <location>
        <begin position="187"/>
        <end position="205"/>
    </location>
</feature>
<protein>
    <submittedName>
        <fullName evidence="2">Uncharacterized protein</fullName>
    </submittedName>
</protein>
<accession>A0A6U6GT72</accession>
<reference evidence="2" key="1">
    <citation type="submission" date="2021-01" db="EMBL/GenBank/DDBJ databases">
        <authorList>
            <person name="Corre E."/>
            <person name="Pelletier E."/>
            <person name="Niang G."/>
            <person name="Scheremetjew M."/>
            <person name="Finn R."/>
            <person name="Kale V."/>
            <person name="Holt S."/>
            <person name="Cochrane G."/>
            <person name="Meng A."/>
            <person name="Brown T."/>
            <person name="Cohen L."/>
        </authorList>
    </citation>
    <scope>NUCLEOTIDE SEQUENCE</scope>
    <source>
        <strain evidence="2">RCC3387</strain>
    </source>
</reference>
<feature type="transmembrane region" description="Helical" evidence="1">
    <location>
        <begin position="20"/>
        <end position="39"/>
    </location>
</feature>
<evidence type="ECO:0000313" key="2">
    <source>
        <dbReference type="EMBL" id="CAD9497838.1"/>
    </source>
</evidence>
<feature type="transmembrane region" description="Helical" evidence="1">
    <location>
        <begin position="51"/>
        <end position="79"/>
    </location>
</feature>
<keyword evidence="1" id="KW-1133">Transmembrane helix</keyword>
<keyword evidence="1" id="KW-0812">Transmembrane</keyword>
<dbReference type="EMBL" id="HBGW01005668">
    <property type="protein sequence ID" value="CAD9497838.1"/>
    <property type="molecule type" value="Transcribed_RNA"/>
</dbReference>